<feature type="compositionally biased region" description="Polar residues" evidence="1">
    <location>
        <begin position="288"/>
        <end position="297"/>
    </location>
</feature>
<dbReference type="AlphaFoldDB" id="A0A3N4IN32"/>
<feature type="compositionally biased region" description="Low complexity" evidence="1">
    <location>
        <begin position="306"/>
        <end position="319"/>
    </location>
</feature>
<dbReference type="EMBL" id="ML119646">
    <property type="protein sequence ID" value="RPA87535.1"/>
    <property type="molecule type" value="Genomic_DNA"/>
</dbReference>
<evidence type="ECO:0000256" key="1">
    <source>
        <dbReference type="SAM" id="MobiDB-lite"/>
    </source>
</evidence>
<dbReference type="Proteomes" id="UP000275078">
    <property type="component" value="Unassembled WGS sequence"/>
</dbReference>
<feature type="compositionally biased region" description="Polar residues" evidence="1">
    <location>
        <begin position="27"/>
        <end position="42"/>
    </location>
</feature>
<keyword evidence="4" id="KW-1185">Reference proteome</keyword>
<proteinExistence type="predicted"/>
<evidence type="ECO:0000259" key="2">
    <source>
        <dbReference type="Pfam" id="PF25534"/>
    </source>
</evidence>
<dbReference type="OrthoDB" id="3364132at2759"/>
<feature type="region of interest" description="Disordered" evidence="1">
    <location>
        <begin position="253"/>
        <end position="329"/>
    </location>
</feature>
<reference evidence="3 4" key="1">
    <citation type="journal article" date="2018" name="Nat. Ecol. Evol.">
        <title>Pezizomycetes genomes reveal the molecular basis of ectomycorrhizal truffle lifestyle.</title>
        <authorList>
            <person name="Murat C."/>
            <person name="Payen T."/>
            <person name="Noel B."/>
            <person name="Kuo A."/>
            <person name="Morin E."/>
            <person name="Chen J."/>
            <person name="Kohler A."/>
            <person name="Krizsan K."/>
            <person name="Balestrini R."/>
            <person name="Da Silva C."/>
            <person name="Montanini B."/>
            <person name="Hainaut M."/>
            <person name="Levati E."/>
            <person name="Barry K.W."/>
            <person name="Belfiori B."/>
            <person name="Cichocki N."/>
            <person name="Clum A."/>
            <person name="Dockter R.B."/>
            <person name="Fauchery L."/>
            <person name="Guy J."/>
            <person name="Iotti M."/>
            <person name="Le Tacon F."/>
            <person name="Lindquist E.A."/>
            <person name="Lipzen A."/>
            <person name="Malagnac F."/>
            <person name="Mello A."/>
            <person name="Molinier V."/>
            <person name="Miyauchi S."/>
            <person name="Poulain J."/>
            <person name="Riccioni C."/>
            <person name="Rubini A."/>
            <person name="Sitrit Y."/>
            <person name="Splivallo R."/>
            <person name="Traeger S."/>
            <person name="Wang M."/>
            <person name="Zifcakova L."/>
            <person name="Wipf D."/>
            <person name="Zambonelli A."/>
            <person name="Paolocci F."/>
            <person name="Nowrousian M."/>
            <person name="Ottonello S."/>
            <person name="Baldrian P."/>
            <person name="Spatafora J.W."/>
            <person name="Henrissat B."/>
            <person name="Nagy L.G."/>
            <person name="Aury J.M."/>
            <person name="Wincker P."/>
            <person name="Grigoriev I.V."/>
            <person name="Bonfante P."/>
            <person name="Martin F.M."/>
        </authorList>
    </citation>
    <scope>NUCLEOTIDE SEQUENCE [LARGE SCALE GENOMIC DNA]</scope>
    <source>
        <strain evidence="3 4">RN42</strain>
    </source>
</reference>
<accession>A0A3N4IN32</accession>
<feature type="domain" description="DUF7918" evidence="2">
    <location>
        <begin position="17"/>
        <end position="256"/>
    </location>
</feature>
<protein>
    <recommendedName>
        <fullName evidence="2">DUF7918 domain-containing protein</fullName>
    </recommendedName>
</protein>
<evidence type="ECO:0000313" key="3">
    <source>
        <dbReference type="EMBL" id="RPA87535.1"/>
    </source>
</evidence>
<name>A0A3N4IN32_ASCIM</name>
<dbReference type="Pfam" id="PF25534">
    <property type="entry name" value="DUF7918"/>
    <property type="match status" value="1"/>
</dbReference>
<feature type="compositionally biased region" description="Basic and acidic residues" evidence="1">
    <location>
        <begin position="276"/>
        <end position="287"/>
    </location>
</feature>
<organism evidence="3 4">
    <name type="scientific">Ascobolus immersus RN42</name>
    <dbReference type="NCBI Taxonomy" id="1160509"/>
    <lineage>
        <taxon>Eukaryota</taxon>
        <taxon>Fungi</taxon>
        <taxon>Dikarya</taxon>
        <taxon>Ascomycota</taxon>
        <taxon>Pezizomycotina</taxon>
        <taxon>Pezizomycetes</taxon>
        <taxon>Pezizales</taxon>
        <taxon>Ascobolaceae</taxon>
        <taxon>Ascobolus</taxon>
    </lineage>
</organism>
<sequence>MVRIGPFEFKITDNDLNPLPEYPYTDESASANPTRSASCYVQTPSPSEDQRFCITIDPVNPPLEYGFSDPKGYAFTPTYDGKKDAFDWDIKAPWYCEDPIDSQGLIIDSFSELPPRARRRYVEKELVFKPIETYEEQDESGMSEEEKKKLGCIEIEFAEINCFWEDEMSKEDLKRIKANEKYFGPKPKGGKLSGGKVHEKDVKGKSVSHSVGTGREKDSFSASDAIGYDVEPASRKYVRFYYRSKRALQGLGVVPADDASTTNEAPMQKPPTPAVRTEDSNHEERRNGTGSPPTAHSSGKKRKQSESASSIASKGSSGSSRKKRHVAEE</sequence>
<dbReference type="InterPro" id="IPR057678">
    <property type="entry name" value="DUF7918"/>
</dbReference>
<feature type="compositionally biased region" description="Basic residues" evidence="1">
    <location>
        <begin position="320"/>
        <end position="329"/>
    </location>
</feature>
<evidence type="ECO:0000313" key="4">
    <source>
        <dbReference type="Proteomes" id="UP000275078"/>
    </source>
</evidence>
<feature type="region of interest" description="Disordered" evidence="1">
    <location>
        <begin position="23"/>
        <end position="42"/>
    </location>
</feature>
<gene>
    <name evidence="3" type="ORF">BJ508DRAFT_410300</name>
</gene>
<feature type="region of interest" description="Disordered" evidence="1">
    <location>
        <begin position="185"/>
        <end position="219"/>
    </location>
</feature>